<name>A0A7Y0S674_VIBPH</name>
<accession>A0A7Y0S674</accession>
<organism evidence="1 2">
    <name type="scientific">Vibrio parahaemolyticus</name>
    <dbReference type="NCBI Taxonomy" id="670"/>
    <lineage>
        <taxon>Bacteria</taxon>
        <taxon>Pseudomonadati</taxon>
        <taxon>Pseudomonadota</taxon>
        <taxon>Gammaproteobacteria</taxon>
        <taxon>Vibrionales</taxon>
        <taxon>Vibrionaceae</taxon>
        <taxon>Vibrio</taxon>
    </lineage>
</organism>
<dbReference type="EMBL" id="JABCLD010001609">
    <property type="protein sequence ID" value="NMU26923.1"/>
    <property type="molecule type" value="Genomic_DNA"/>
</dbReference>
<feature type="non-terminal residue" evidence="1">
    <location>
        <position position="141"/>
    </location>
</feature>
<sequence length="141" mass="16230">SFPELARHYVEDDSNFDGEDIKKVAEAFEIDVRDARAYSFALECIDTIHRESLSTISKLESDWDFVQSIIDKLTPEHVAFYQSVDGINDSAFFRERTAQEAIATLYAKFGTAIPSTKYWPSKLESYFRSIGWNKVSSRVKR</sequence>
<evidence type="ECO:0000313" key="2">
    <source>
        <dbReference type="Proteomes" id="UP000555836"/>
    </source>
</evidence>
<dbReference type="Proteomes" id="UP000555836">
    <property type="component" value="Unassembled WGS sequence"/>
</dbReference>
<dbReference type="AlphaFoldDB" id="A0A7Y0S674"/>
<reference evidence="1 2" key="1">
    <citation type="submission" date="2020-04" db="EMBL/GenBank/DDBJ databases">
        <title>Whole-genome sequencing of Vibrio spp. from China reveals different genetic environments of blaCTX-M-14 among diverse lineages.</title>
        <authorList>
            <person name="Zheng Z."/>
            <person name="Ye L."/>
            <person name="Chen S."/>
        </authorList>
    </citation>
    <scope>NUCLEOTIDE SEQUENCE [LARGE SCALE GENOMIC DNA]</scope>
    <source>
        <strain evidence="1 2">Vb0574</strain>
    </source>
</reference>
<feature type="non-terminal residue" evidence="1">
    <location>
        <position position="1"/>
    </location>
</feature>
<gene>
    <name evidence="1" type="ORF">HKB21_14995</name>
</gene>
<proteinExistence type="predicted"/>
<comment type="caution">
    <text evidence="1">The sequence shown here is derived from an EMBL/GenBank/DDBJ whole genome shotgun (WGS) entry which is preliminary data.</text>
</comment>
<protein>
    <submittedName>
        <fullName evidence="1">Uncharacterized protein</fullName>
    </submittedName>
</protein>
<evidence type="ECO:0000313" key="1">
    <source>
        <dbReference type="EMBL" id="NMU26923.1"/>
    </source>
</evidence>